<organism evidence="1">
    <name type="scientific">Shewanella decolorationis</name>
    <dbReference type="NCBI Taxonomy" id="256839"/>
    <lineage>
        <taxon>Bacteria</taxon>
        <taxon>Pseudomonadati</taxon>
        <taxon>Pseudomonadota</taxon>
        <taxon>Gammaproteobacteria</taxon>
        <taxon>Alteromonadales</taxon>
        <taxon>Shewanellaceae</taxon>
        <taxon>Shewanella</taxon>
    </lineage>
</organism>
<accession>A0A5B8R4B3</accession>
<reference evidence="1" key="1">
    <citation type="journal article" date="2019" name="Ecotoxicol. Environ. Saf.">
        <title>Microbial characterization of heavy metal resistant bacterial strains isolated from an electroplating wastewater treatment plant.</title>
        <authorList>
            <person name="Cai X."/>
            <person name="Zheng X."/>
            <person name="Zhang D."/>
            <person name="Iqbal W."/>
            <person name="Liu C."/>
            <person name="Yang B."/>
            <person name="Zhao X."/>
            <person name="Lu X."/>
            <person name="Mao Y."/>
        </authorList>
    </citation>
    <scope>NUCLEOTIDE SEQUENCE [LARGE SCALE GENOMIC DNA]</scope>
    <source>
        <strain evidence="1">Ni1-3</strain>
    </source>
</reference>
<name>A0A5B8R4B3_9GAMM</name>
<evidence type="ECO:0000313" key="1">
    <source>
        <dbReference type="EMBL" id="QDZ92958.1"/>
    </source>
</evidence>
<sequence length="95" mass="10778">MDILNIADINVAEYVEYDTPDQTPVWAWIEDNATYTHRKNHDADNCGIWEFVVNTCCITDEDCDVSIEDVPQEIRGAVREAIDNGAAYILFHQGT</sequence>
<protein>
    <submittedName>
        <fullName evidence="1">Uncharacterized protein</fullName>
    </submittedName>
</protein>
<gene>
    <name evidence="1" type="ORF">D0436_22275</name>
</gene>
<dbReference type="RefSeq" id="WP_011711568.1">
    <property type="nucleotide sequence ID" value="NZ_CP076856.1"/>
</dbReference>
<proteinExistence type="predicted"/>
<dbReference type="EMBL" id="CP031775">
    <property type="protein sequence ID" value="QDZ92958.1"/>
    <property type="molecule type" value="Genomic_DNA"/>
</dbReference>
<dbReference type="AlphaFoldDB" id="A0A5B8R4B3"/>